<evidence type="ECO:0000313" key="1">
    <source>
        <dbReference type="EMBL" id="SAL06406.1"/>
    </source>
</evidence>
<dbReference type="EMBL" id="FCOX02000114">
    <property type="protein sequence ID" value="SAL06406.1"/>
    <property type="molecule type" value="Genomic_DNA"/>
</dbReference>
<proteinExistence type="predicted"/>
<comment type="caution">
    <text evidence="1">The sequence shown here is derived from an EMBL/GenBank/DDBJ whole genome shotgun (WGS) entry which is preliminary data.</text>
</comment>
<accession>A0A158EJ31</accession>
<dbReference type="Proteomes" id="UP000071859">
    <property type="component" value="Unassembled WGS sequence"/>
</dbReference>
<name>A0A158EJ31_9BURK</name>
<organism evidence="1 2">
    <name type="scientific">Caballeronia calidae</name>
    <dbReference type="NCBI Taxonomy" id="1777139"/>
    <lineage>
        <taxon>Bacteria</taxon>
        <taxon>Pseudomonadati</taxon>
        <taxon>Pseudomonadota</taxon>
        <taxon>Betaproteobacteria</taxon>
        <taxon>Burkholderiales</taxon>
        <taxon>Burkholderiaceae</taxon>
        <taxon>Caballeronia</taxon>
    </lineage>
</organism>
<keyword evidence="2" id="KW-1185">Reference proteome</keyword>
<evidence type="ECO:0000313" key="2">
    <source>
        <dbReference type="Proteomes" id="UP000071859"/>
    </source>
</evidence>
<sequence>MIQGATKDVAKVRGAVVAERRSPFGNATAPGHADVAIPRGFTTKDFTALRAYVQCIAPAIIARIYSDSDEDAHAATPGAMKRPLNGMIDTLLQLALAHGSRPLAEHLRASIKQHGQPKLTAVTFRMLSEAAQLAAASPAPGSPDRRIKREGIANSVTWSHSAIDAARAGGARFRASGAGVLARS</sequence>
<dbReference type="AlphaFoldDB" id="A0A158EJ31"/>
<reference evidence="1" key="1">
    <citation type="submission" date="2016-01" db="EMBL/GenBank/DDBJ databases">
        <authorList>
            <person name="Peeters C."/>
        </authorList>
    </citation>
    <scope>NUCLEOTIDE SEQUENCE</scope>
    <source>
        <strain evidence="1">LMG 29321</strain>
    </source>
</reference>
<protein>
    <submittedName>
        <fullName evidence="1">Integrase</fullName>
    </submittedName>
</protein>
<gene>
    <name evidence="1" type="ORF">AWB78_08053</name>
</gene>